<dbReference type="WBParaSite" id="PTRK_0001670000.1">
    <property type="protein sequence ID" value="PTRK_0001670000.1"/>
    <property type="gene ID" value="PTRK_0001670000"/>
</dbReference>
<reference evidence="4" key="1">
    <citation type="submission" date="2017-02" db="UniProtKB">
        <authorList>
            <consortium name="WormBaseParasite"/>
        </authorList>
    </citation>
    <scope>IDENTIFICATION</scope>
</reference>
<sequence length="322" mass="35763">MPPVAPSRRRFLAGVAALPLIGATPAFAADQSAPDSRLAVDPRSDRLGARPPAAASERRRPDAGDEPRRGGGRPGDAVRPARRRPDDRRTQPPAVSGAAGPRPLRPHRIVEQRLYGGRLSQRWKRAGPVAQRRPGRSRRPGSGRPDPRDAGAASERAGTRRPGEQSRRPVAGRHRPRRGRRLRPLRRSPGGLYRPYDSRNGPARRADQPLRLRRRGAVRRQADGRRGSGRASQRADRPGQSGPRHAVRATHRRLCLWRGPGRREARYDPHRHHRLVRPEPAGVFRRGRSGFHRGPRPRRQGRRGAGPAAGLSVIPERQAARR</sequence>
<feature type="signal peptide" evidence="2">
    <location>
        <begin position="1"/>
        <end position="28"/>
    </location>
</feature>
<feature type="compositionally biased region" description="Basic and acidic residues" evidence="1">
    <location>
        <begin position="157"/>
        <end position="167"/>
    </location>
</feature>
<dbReference type="Proteomes" id="UP000038045">
    <property type="component" value="Unplaced"/>
</dbReference>
<evidence type="ECO:0000256" key="2">
    <source>
        <dbReference type="SAM" id="SignalP"/>
    </source>
</evidence>
<evidence type="ECO:0000256" key="1">
    <source>
        <dbReference type="SAM" id="MobiDB-lite"/>
    </source>
</evidence>
<keyword evidence="2" id="KW-0732">Signal</keyword>
<feature type="compositionally biased region" description="Basic and acidic residues" evidence="1">
    <location>
        <begin position="38"/>
        <end position="48"/>
    </location>
</feature>
<accession>A0A0N5A4S1</accession>
<protein>
    <submittedName>
        <fullName evidence="4">Twin-arginine translocation signal domain-containing protein</fullName>
    </submittedName>
</protein>
<dbReference type="PROSITE" id="PS51318">
    <property type="entry name" value="TAT"/>
    <property type="match status" value="1"/>
</dbReference>
<name>A0A0N5A4S1_PARTI</name>
<feature type="region of interest" description="Disordered" evidence="1">
    <location>
        <begin position="278"/>
        <end position="322"/>
    </location>
</feature>
<evidence type="ECO:0000313" key="3">
    <source>
        <dbReference type="Proteomes" id="UP000038045"/>
    </source>
</evidence>
<evidence type="ECO:0000313" key="4">
    <source>
        <dbReference type="WBParaSite" id="PTRK_0001670000.1"/>
    </source>
</evidence>
<feature type="region of interest" description="Disordered" evidence="1">
    <location>
        <begin position="29"/>
        <end position="252"/>
    </location>
</feature>
<feature type="compositionally biased region" description="Basic and acidic residues" evidence="1">
    <location>
        <begin position="56"/>
        <end position="69"/>
    </location>
</feature>
<keyword evidence="3" id="KW-1185">Reference proteome</keyword>
<feature type="compositionally biased region" description="Basic residues" evidence="1">
    <location>
        <begin position="170"/>
        <end position="186"/>
    </location>
</feature>
<feature type="chain" id="PRO_5005892683" evidence="2">
    <location>
        <begin position="29"/>
        <end position="322"/>
    </location>
</feature>
<feature type="compositionally biased region" description="Basic residues" evidence="1">
    <location>
        <begin position="285"/>
        <end position="302"/>
    </location>
</feature>
<proteinExistence type="predicted"/>
<organism evidence="3 4">
    <name type="scientific">Parastrongyloides trichosuri</name>
    <name type="common">Possum-specific nematode worm</name>
    <dbReference type="NCBI Taxonomy" id="131310"/>
    <lineage>
        <taxon>Eukaryota</taxon>
        <taxon>Metazoa</taxon>
        <taxon>Ecdysozoa</taxon>
        <taxon>Nematoda</taxon>
        <taxon>Chromadorea</taxon>
        <taxon>Rhabditida</taxon>
        <taxon>Tylenchina</taxon>
        <taxon>Panagrolaimomorpha</taxon>
        <taxon>Strongyloidoidea</taxon>
        <taxon>Strongyloididae</taxon>
        <taxon>Parastrongyloides</taxon>
    </lineage>
</organism>
<dbReference type="InterPro" id="IPR006311">
    <property type="entry name" value="TAT_signal"/>
</dbReference>
<dbReference type="AlphaFoldDB" id="A0A0N5A4S1"/>